<dbReference type="PANTHER" id="PTHR24394:SF44">
    <property type="entry name" value="ZINC FINGER PROTEIN 271-LIKE"/>
    <property type="match status" value="1"/>
</dbReference>
<dbReference type="GO" id="GO:0008270">
    <property type="term" value="F:zinc ion binding"/>
    <property type="evidence" value="ECO:0007669"/>
    <property type="project" value="UniProtKB-KW"/>
</dbReference>
<protein>
    <recommendedName>
        <fullName evidence="9">C2H2-type domain-containing protein</fullName>
    </recommendedName>
</protein>
<evidence type="ECO:0000313" key="10">
    <source>
        <dbReference type="EMBL" id="KAG8182074.1"/>
    </source>
</evidence>
<evidence type="ECO:0000256" key="3">
    <source>
        <dbReference type="ARBA" id="ARBA00022737"/>
    </source>
</evidence>
<feature type="domain" description="C2H2-type" evidence="9">
    <location>
        <begin position="276"/>
        <end position="303"/>
    </location>
</feature>
<reference evidence="10 11" key="1">
    <citation type="journal article" date="2022" name="Nat. Ecol. Evol.">
        <title>A masculinizing supergene underlies an exaggerated male reproductive morph in a spider.</title>
        <authorList>
            <person name="Hendrickx F."/>
            <person name="De Corte Z."/>
            <person name="Sonet G."/>
            <person name="Van Belleghem S.M."/>
            <person name="Kostlbacher S."/>
            <person name="Vangestel C."/>
        </authorList>
    </citation>
    <scope>NUCLEOTIDE SEQUENCE [LARGE SCALE GENOMIC DNA]</scope>
    <source>
        <strain evidence="10">W744_W776</strain>
    </source>
</reference>
<dbReference type="AlphaFoldDB" id="A0AAV6UD01"/>
<dbReference type="Pfam" id="PF00096">
    <property type="entry name" value="zf-C2H2"/>
    <property type="match status" value="1"/>
</dbReference>
<evidence type="ECO:0000256" key="1">
    <source>
        <dbReference type="ARBA" id="ARBA00004123"/>
    </source>
</evidence>
<dbReference type="Pfam" id="PF13912">
    <property type="entry name" value="zf-C2H2_6"/>
    <property type="match status" value="1"/>
</dbReference>
<comment type="caution">
    <text evidence="10">The sequence shown here is derived from an EMBL/GenBank/DDBJ whole genome shotgun (WGS) entry which is preliminary data.</text>
</comment>
<feature type="domain" description="C2H2-type" evidence="9">
    <location>
        <begin position="221"/>
        <end position="246"/>
    </location>
</feature>
<evidence type="ECO:0000256" key="7">
    <source>
        <dbReference type="PROSITE-ProRule" id="PRU00042"/>
    </source>
</evidence>
<name>A0AAV6UD01_9ARAC</name>
<keyword evidence="4 7" id="KW-0863">Zinc-finger</keyword>
<dbReference type="FunFam" id="3.30.160.60:FF:000446">
    <property type="entry name" value="Zinc finger protein"/>
    <property type="match status" value="1"/>
</dbReference>
<organism evidence="10 11">
    <name type="scientific">Oedothorax gibbosus</name>
    <dbReference type="NCBI Taxonomy" id="931172"/>
    <lineage>
        <taxon>Eukaryota</taxon>
        <taxon>Metazoa</taxon>
        <taxon>Ecdysozoa</taxon>
        <taxon>Arthropoda</taxon>
        <taxon>Chelicerata</taxon>
        <taxon>Arachnida</taxon>
        <taxon>Araneae</taxon>
        <taxon>Araneomorphae</taxon>
        <taxon>Entelegynae</taxon>
        <taxon>Araneoidea</taxon>
        <taxon>Linyphiidae</taxon>
        <taxon>Erigoninae</taxon>
        <taxon>Oedothorax</taxon>
    </lineage>
</organism>
<comment type="subcellular location">
    <subcellularLocation>
        <location evidence="1">Nucleus</location>
    </subcellularLocation>
</comment>
<dbReference type="EMBL" id="JAFNEN010000482">
    <property type="protein sequence ID" value="KAG8182074.1"/>
    <property type="molecule type" value="Genomic_DNA"/>
</dbReference>
<evidence type="ECO:0000256" key="4">
    <source>
        <dbReference type="ARBA" id="ARBA00022771"/>
    </source>
</evidence>
<evidence type="ECO:0000256" key="8">
    <source>
        <dbReference type="SAM" id="MobiDB-lite"/>
    </source>
</evidence>
<sequence>MSMVRVVTRIIPDRSSQDSISALLSPSKVGEPLRTTCDSGVGPVRTETTFCRAEPISPDCINVDREVSKACEGINGLIGLKKSRLKVVTETQLATEVTCGFRVTPEIGPDGTCTGMLLSIPLTIPRSEVLQESSTGVGDLNSHVSRGEENNWESSLGTTDQESSFYAKNAVNNEVSQGDLNGTDIPNGDSVLTELTTASERNALKSLKIKACPLRFKKDQFTCDQCGKKFLGKRHLVLHSRRAHSGVPCPLCKALFPSGKHIKDHMGEAHAGQLPHTCPTCGARFLTAETLRDHERQHRKKERRNRCVVCGKGFAHEKLLQSHMAAVHFTDGLC</sequence>
<evidence type="ECO:0000259" key="9">
    <source>
        <dbReference type="PROSITE" id="PS50157"/>
    </source>
</evidence>
<gene>
    <name evidence="10" type="ORF">JTE90_008609</name>
</gene>
<evidence type="ECO:0000256" key="5">
    <source>
        <dbReference type="ARBA" id="ARBA00022833"/>
    </source>
</evidence>
<accession>A0AAV6UD01</accession>
<keyword evidence="5" id="KW-0862">Zinc</keyword>
<feature type="domain" description="C2H2-type" evidence="9">
    <location>
        <begin position="247"/>
        <end position="275"/>
    </location>
</feature>
<dbReference type="Gene3D" id="3.30.160.60">
    <property type="entry name" value="Classic Zinc Finger"/>
    <property type="match status" value="2"/>
</dbReference>
<dbReference type="SMART" id="SM00355">
    <property type="entry name" value="ZnF_C2H2"/>
    <property type="match status" value="4"/>
</dbReference>
<keyword evidence="6" id="KW-0539">Nucleus</keyword>
<dbReference type="PROSITE" id="PS50157">
    <property type="entry name" value="ZINC_FINGER_C2H2_2"/>
    <property type="match status" value="4"/>
</dbReference>
<keyword evidence="2" id="KW-0479">Metal-binding</keyword>
<dbReference type="PROSITE" id="PS00028">
    <property type="entry name" value="ZINC_FINGER_C2H2_1"/>
    <property type="match status" value="4"/>
</dbReference>
<keyword evidence="3" id="KW-0677">Repeat</keyword>
<dbReference type="SUPFAM" id="SSF57667">
    <property type="entry name" value="beta-beta-alpha zinc fingers"/>
    <property type="match status" value="2"/>
</dbReference>
<evidence type="ECO:0000256" key="2">
    <source>
        <dbReference type="ARBA" id="ARBA00022723"/>
    </source>
</evidence>
<evidence type="ECO:0000256" key="6">
    <source>
        <dbReference type="ARBA" id="ARBA00023242"/>
    </source>
</evidence>
<feature type="region of interest" description="Disordered" evidence="8">
    <location>
        <begin position="131"/>
        <end position="157"/>
    </location>
</feature>
<dbReference type="Proteomes" id="UP000827092">
    <property type="component" value="Unassembled WGS sequence"/>
</dbReference>
<dbReference type="PANTHER" id="PTHR24394">
    <property type="entry name" value="ZINC FINGER PROTEIN"/>
    <property type="match status" value="1"/>
</dbReference>
<keyword evidence="11" id="KW-1185">Reference proteome</keyword>
<proteinExistence type="predicted"/>
<dbReference type="InterPro" id="IPR013087">
    <property type="entry name" value="Znf_C2H2_type"/>
</dbReference>
<dbReference type="InterPro" id="IPR036236">
    <property type="entry name" value="Znf_C2H2_sf"/>
</dbReference>
<evidence type="ECO:0000313" key="11">
    <source>
        <dbReference type="Proteomes" id="UP000827092"/>
    </source>
</evidence>
<feature type="domain" description="C2H2-type" evidence="9">
    <location>
        <begin position="305"/>
        <end position="328"/>
    </location>
</feature>
<dbReference type="GO" id="GO:0005634">
    <property type="term" value="C:nucleus"/>
    <property type="evidence" value="ECO:0007669"/>
    <property type="project" value="UniProtKB-SubCell"/>
</dbReference>
<dbReference type="GO" id="GO:0000981">
    <property type="term" value="F:DNA-binding transcription factor activity, RNA polymerase II-specific"/>
    <property type="evidence" value="ECO:0007669"/>
    <property type="project" value="TreeGrafter"/>
</dbReference>